<evidence type="ECO:0000313" key="2">
    <source>
        <dbReference type="EMBL" id="UYP46197.1"/>
    </source>
</evidence>
<reference evidence="2" key="1">
    <citation type="submission" date="2022-09" db="EMBL/GenBank/DDBJ databases">
        <title>Actin cytoskeleton and complex cell architecture in an #Asgard archaeon.</title>
        <authorList>
            <person name="Ponce Toledo R.I."/>
            <person name="Schleper C."/>
            <person name="Rodrigues Oliveira T."/>
            <person name="Wollweber F."/>
            <person name="Xu J."/>
            <person name="Rittmann S."/>
            <person name="Klingl A."/>
            <person name="Pilhofer M."/>
        </authorList>
    </citation>
    <scope>NUCLEOTIDE SEQUENCE</scope>
    <source>
        <strain evidence="2">B-35</strain>
    </source>
</reference>
<dbReference type="SUPFAM" id="SSF51182">
    <property type="entry name" value="RmlC-like cupins"/>
    <property type="match status" value="1"/>
</dbReference>
<protein>
    <recommendedName>
        <fullName evidence="1">Cupin type-2 domain-containing protein</fullName>
    </recommendedName>
</protein>
<feature type="domain" description="Cupin type-2" evidence="1">
    <location>
        <begin position="60"/>
        <end position="102"/>
    </location>
</feature>
<gene>
    <name evidence="2" type="ORF">NEF87_002482</name>
</gene>
<dbReference type="Proteomes" id="UP001208689">
    <property type="component" value="Chromosome"/>
</dbReference>
<dbReference type="InterPro" id="IPR014710">
    <property type="entry name" value="RmlC-like_jellyroll"/>
</dbReference>
<dbReference type="InterPro" id="IPR011051">
    <property type="entry name" value="RmlC_Cupin_sf"/>
</dbReference>
<accession>A0ABY6HTK2</accession>
<proteinExistence type="predicted"/>
<dbReference type="Pfam" id="PF07883">
    <property type="entry name" value="Cupin_2"/>
    <property type="match status" value="1"/>
</dbReference>
<evidence type="ECO:0000313" key="3">
    <source>
        <dbReference type="Proteomes" id="UP001208689"/>
    </source>
</evidence>
<evidence type="ECO:0000259" key="1">
    <source>
        <dbReference type="Pfam" id="PF07883"/>
    </source>
</evidence>
<dbReference type="Gene3D" id="2.60.120.10">
    <property type="entry name" value="Jelly Rolls"/>
    <property type="match status" value="1"/>
</dbReference>
<dbReference type="EMBL" id="CP104013">
    <property type="protein sequence ID" value="UYP46197.1"/>
    <property type="molecule type" value="Genomic_DNA"/>
</dbReference>
<name>A0ABY6HTK2_9ARCH</name>
<organism evidence="2 3">
    <name type="scientific">Candidatus Lokiarchaeum ossiferum</name>
    <dbReference type="NCBI Taxonomy" id="2951803"/>
    <lineage>
        <taxon>Archaea</taxon>
        <taxon>Promethearchaeati</taxon>
        <taxon>Promethearchaeota</taxon>
        <taxon>Promethearchaeia</taxon>
        <taxon>Promethearchaeales</taxon>
        <taxon>Promethearchaeaceae</taxon>
        <taxon>Candidatus Lokiarchaeum</taxon>
    </lineage>
</organism>
<dbReference type="InterPro" id="IPR013096">
    <property type="entry name" value="Cupin_2"/>
</dbReference>
<sequence length="125" mass="14097">MDNELQTADERNVLPLGIFPEPILNLPKADIPISGISAYLSQSSTHQIIFMEFSKDVDLPAHSHAAQVGFVLEGTIELTIGEKKYTFIKGDRYYIPKDVIHSGRIYAGYADITFFEQCDRYPQKS</sequence>
<keyword evidence="3" id="KW-1185">Reference proteome</keyword>